<evidence type="ECO:0000313" key="2">
    <source>
        <dbReference type="EMBL" id="GAA1642310.1"/>
    </source>
</evidence>
<dbReference type="Proteomes" id="UP001501319">
    <property type="component" value="Unassembled WGS sequence"/>
</dbReference>
<name>A0ABP4RFY7_9ACTN</name>
<dbReference type="RefSeq" id="WP_344112658.1">
    <property type="nucleotide sequence ID" value="NZ_BAAANE010000006.1"/>
</dbReference>
<comment type="caution">
    <text evidence="2">The sequence shown here is derived from an EMBL/GenBank/DDBJ whole genome shotgun (WGS) entry which is preliminary data.</text>
</comment>
<proteinExistence type="predicted"/>
<gene>
    <name evidence="2" type="ORF">GCM10009744_35400</name>
</gene>
<dbReference type="EMBL" id="BAAANE010000006">
    <property type="protein sequence ID" value="GAA1642310.1"/>
    <property type="molecule type" value="Genomic_DNA"/>
</dbReference>
<dbReference type="SUPFAM" id="SSF52833">
    <property type="entry name" value="Thioredoxin-like"/>
    <property type="match status" value="1"/>
</dbReference>
<evidence type="ECO:0000313" key="3">
    <source>
        <dbReference type="Proteomes" id="UP001501319"/>
    </source>
</evidence>
<keyword evidence="3" id="KW-1185">Reference proteome</keyword>
<dbReference type="InterPro" id="IPR036249">
    <property type="entry name" value="Thioredoxin-like_sf"/>
</dbReference>
<organism evidence="2 3">
    <name type="scientific">Kribbella alba</name>
    <dbReference type="NCBI Taxonomy" id="190197"/>
    <lineage>
        <taxon>Bacteria</taxon>
        <taxon>Bacillati</taxon>
        <taxon>Actinomycetota</taxon>
        <taxon>Actinomycetes</taxon>
        <taxon>Propionibacteriales</taxon>
        <taxon>Kribbellaceae</taxon>
        <taxon>Kribbella</taxon>
    </lineage>
</organism>
<feature type="region of interest" description="Disordered" evidence="1">
    <location>
        <begin position="224"/>
        <end position="256"/>
    </location>
</feature>
<feature type="compositionally biased region" description="Basic and acidic residues" evidence="1">
    <location>
        <begin position="245"/>
        <end position="256"/>
    </location>
</feature>
<protein>
    <submittedName>
        <fullName evidence="2">DUF899 domain-containing protein</fullName>
    </submittedName>
</protein>
<reference evidence="3" key="1">
    <citation type="journal article" date="2019" name="Int. J. Syst. Evol. Microbiol.">
        <title>The Global Catalogue of Microorganisms (GCM) 10K type strain sequencing project: providing services to taxonomists for standard genome sequencing and annotation.</title>
        <authorList>
            <consortium name="The Broad Institute Genomics Platform"/>
            <consortium name="The Broad Institute Genome Sequencing Center for Infectious Disease"/>
            <person name="Wu L."/>
            <person name="Ma J."/>
        </authorList>
    </citation>
    <scope>NUCLEOTIDE SEQUENCE [LARGE SCALE GENOMIC DNA]</scope>
    <source>
        <strain evidence="3">JCM 14306</strain>
    </source>
</reference>
<dbReference type="InterPro" id="IPR010296">
    <property type="entry name" value="DUF899_thioredox"/>
</dbReference>
<dbReference type="Pfam" id="PF05988">
    <property type="entry name" value="DUF899"/>
    <property type="match status" value="1"/>
</dbReference>
<sequence length="256" mass="29476">MELPQIVSRPEWVEARKRFLAEEKEFTKRRDELNANRRRLPMVEVDKDYVFEGPDGRVGLVELFEGRLQLIVYHFMFHPEWDAGCPNCSGFADDIGHLNGLTDRGTTFAAVSRAPYEKIAAFKARMGWTFPWYSSDGNDFNYDYHVTLDDSVVPFEYNYRTKSEWDQLQNNEHVQGGQPFDLHGMSCFLRVDDDVHHTYSTYGRGTDSMGFTTNALDLTALGRQEPWEEPKGRTTGLGAVAGDPRITHRETEDHCH</sequence>
<accession>A0ABP4RFY7</accession>
<evidence type="ECO:0000256" key="1">
    <source>
        <dbReference type="SAM" id="MobiDB-lite"/>
    </source>
</evidence>